<evidence type="ECO:0000313" key="3">
    <source>
        <dbReference type="Proteomes" id="UP001314263"/>
    </source>
</evidence>
<feature type="region of interest" description="Disordered" evidence="1">
    <location>
        <begin position="445"/>
        <end position="474"/>
    </location>
</feature>
<feature type="region of interest" description="Disordered" evidence="1">
    <location>
        <begin position="507"/>
        <end position="547"/>
    </location>
</feature>
<feature type="compositionally biased region" description="Polar residues" evidence="1">
    <location>
        <begin position="385"/>
        <end position="401"/>
    </location>
</feature>
<feature type="compositionally biased region" description="Low complexity" evidence="1">
    <location>
        <begin position="44"/>
        <end position="53"/>
    </location>
</feature>
<feature type="compositionally biased region" description="Basic and acidic residues" evidence="1">
    <location>
        <begin position="260"/>
        <end position="273"/>
    </location>
</feature>
<feature type="compositionally biased region" description="Basic and acidic residues" evidence="1">
    <location>
        <begin position="31"/>
        <end position="41"/>
    </location>
</feature>
<feature type="compositionally biased region" description="Basic residues" evidence="1">
    <location>
        <begin position="515"/>
        <end position="527"/>
    </location>
</feature>
<evidence type="ECO:0000313" key="2">
    <source>
        <dbReference type="EMBL" id="CAK0787637.1"/>
    </source>
</evidence>
<dbReference type="Proteomes" id="UP001314263">
    <property type="component" value="Unassembled WGS sequence"/>
</dbReference>
<feature type="compositionally biased region" description="Gly residues" evidence="1">
    <location>
        <begin position="537"/>
        <end position="546"/>
    </location>
</feature>
<name>A0AAV1IK32_9CHLO</name>
<accession>A0AAV1IK32</accession>
<keyword evidence="3" id="KW-1185">Reference proteome</keyword>
<organism evidence="2 3">
    <name type="scientific">Coccomyxa viridis</name>
    <dbReference type="NCBI Taxonomy" id="1274662"/>
    <lineage>
        <taxon>Eukaryota</taxon>
        <taxon>Viridiplantae</taxon>
        <taxon>Chlorophyta</taxon>
        <taxon>core chlorophytes</taxon>
        <taxon>Trebouxiophyceae</taxon>
        <taxon>Trebouxiophyceae incertae sedis</taxon>
        <taxon>Coccomyxaceae</taxon>
        <taxon>Coccomyxa</taxon>
    </lineage>
</organism>
<proteinExistence type="predicted"/>
<feature type="region of interest" description="Disordered" evidence="1">
    <location>
        <begin position="233"/>
        <end position="368"/>
    </location>
</feature>
<feature type="compositionally biased region" description="Basic and acidic residues" evidence="1">
    <location>
        <begin position="69"/>
        <end position="83"/>
    </location>
</feature>
<reference evidence="2 3" key="1">
    <citation type="submission" date="2023-10" db="EMBL/GenBank/DDBJ databases">
        <authorList>
            <person name="Maclean D."/>
            <person name="Macfadyen A."/>
        </authorList>
    </citation>
    <scope>NUCLEOTIDE SEQUENCE [LARGE SCALE GENOMIC DNA]</scope>
</reference>
<comment type="caution">
    <text evidence="2">The sequence shown here is derived from an EMBL/GenBank/DDBJ whole genome shotgun (WGS) entry which is preliminary data.</text>
</comment>
<sequence length="613" mass="65116">MSHRRQAGPSQERPTLPSWRQLTLAGQEQEDAARQTLREEPSDASESTSTISDSSEDLRYIVRQPRIFSDAKRAAERPEDHRNLQGPIAQYNPGGFVWQEGGDRSTPVESPPDSAIIGASPSMTSLGSQQYEESGHVHRGMAVAVAEAANHRMNAASQQPGCAAPNLPCTPRLLPAAEYGDRRYTASGRFASLNKLSAPDSPPKDIGLGLVGGSKSLSGARNPYPRAARAAARAARASTRANACAQKQKQNDWETSGSERSWHEEGGNREDVAAAHQGTRARSGPEYSRTAGRGRGVSPAGRWLTIGARSKGHSRRPLAKSSGQADSRLKYGAARKRCPISSSGDARKASDVGSPGSTDMPEATHPSDEAAKAFRSFRRLRMASATGSPASSEMTQGSNLAGSRAPRAPEDVPMAKGLCSLGRPDIDKGLDSIPAVRVPEASQKAYLATDTSKPSIPEVPGSSVPHGNARGSEAMPPAMPFMKEEAIIPGPCTGGPDSRDARRHIALAQTDRRVQSRKQGHPRRARRLPSVSQPGPEGKGQLGSGLGPDELEAITQLAAKARINILTSRMGLTVGSCISLGPPDWQIKFFLGGLNACILQLYTHDALTVAACW</sequence>
<feature type="region of interest" description="Disordered" evidence="1">
    <location>
        <begin position="382"/>
        <end position="420"/>
    </location>
</feature>
<dbReference type="EMBL" id="CAUYUE010000017">
    <property type="protein sequence ID" value="CAK0787637.1"/>
    <property type="molecule type" value="Genomic_DNA"/>
</dbReference>
<feature type="compositionally biased region" description="Polar residues" evidence="1">
    <location>
        <begin position="121"/>
        <end position="132"/>
    </location>
</feature>
<gene>
    <name evidence="2" type="ORF">CVIRNUC_010859</name>
</gene>
<protein>
    <submittedName>
        <fullName evidence="2">Uncharacterized protein</fullName>
    </submittedName>
</protein>
<feature type="compositionally biased region" description="Low complexity" evidence="1">
    <location>
        <begin position="233"/>
        <end position="245"/>
    </location>
</feature>
<feature type="compositionally biased region" description="Polar residues" evidence="1">
    <location>
        <begin position="8"/>
        <end position="26"/>
    </location>
</feature>
<evidence type="ECO:0000256" key="1">
    <source>
        <dbReference type="SAM" id="MobiDB-lite"/>
    </source>
</evidence>
<feature type="region of interest" description="Disordered" evidence="1">
    <location>
        <begin position="1"/>
        <end position="137"/>
    </location>
</feature>
<dbReference type="AlphaFoldDB" id="A0AAV1IK32"/>